<protein>
    <submittedName>
        <fullName evidence="5">Adenylate kinase</fullName>
        <ecNumber evidence="5">2.7.4.3</ecNumber>
    </submittedName>
</protein>
<dbReference type="CDD" id="cd01428">
    <property type="entry name" value="ADK"/>
    <property type="match status" value="1"/>
</dbReference>
<keyword evidence="3 4" id="KW-0418">Kinase</keyword>
<accession>M2XUN9</accession>
<keyword evidence="6" id="KW-1185">Reference proteome</keyword>
<dbReference type="InterPro" id="IPR033690">
    <property type="entry name" value="Adenylat_kinase_CS"/>
</dbReference>
<dbReference type="PANTHER" id="PTHR23359">
    <property type="entry name" value="NUCLEOTIDE KINASE"/>
    <property type="match status" value="1"/>
</dbReference>
<dbReference type="GO" id="GO:0005524">
    <property type="term" value="F:ATP binding"/>
    <property type="evidence" value="ECO:0007669"/>
    <property type="project" value="InterPro"/>
</dbReference>
<dbReference type="RefSeq" id="XP_005703858.1">
    <property type="nucleotide sequence ID" value="XM_005703801.1"/>
</dbReference>
<evidence type="ECO:0000313" key="5">
    <source>
        <dbReference type="EMBL" id="EME27338.1"/>
    </source>
</evidence>
<evidence type="ECO:0000313" key="6">
    <source>
        <dbReference type="Proteomes" id="UP000030680"/>
    </source>
</evidence>
<name>M2XUN9_GALSU</name>
<dbReference type="KEGG" id="gsl:Gasu_50690"/>
<dbReference type="InterPro" id="IPR027417">
    <property type="entry name" value="P-loop_NTPase"/>
</dbReference>
<proteinExistence type="inferred from homology"/>
<dbReference type="STRING" id="130081.M2XUN9"/>
<dbReference type="GeneID" id="17086255"/>
<dbReference type="AlphaFoldDB" id="M2XUN9"/>
<dbReference type="OMA" id="CSCCESI"/>
<dbReference type="SUPFAM" id="SSF52540">
    <property type="entry name" value="P-loop containing nucleoside triphosphate hydrolases"/>
    <property type="match status" value="1"/>
</dbReference>
<dbReference type="InterPro" id="IPR000850">
    <property type="entry name" value="Adenylat/UMP-CMP_kin"/>
</dbReference>
<evidence type="ECO:0000256" key="4">
    <source>
        <dbReference type="RuleBase" id="RU003330"/>
    </source>
</evidence>
<organism evidence="5 6">
    <name type="scientific">Galdieria sulphuraria</name>
    <name type="common">Red alga</name>
    <dbReference type="NCBI Taxonomy" id="130081"/>
    <lineage>
        <taxon>Eukaryota</taxon>
        <taxon>Rhodophyta</taxon>
        <taxon>Bangiophyceae</taxon>
        <taxon>Galdieriales</taxon>
        <taxon>Galdieriaceae</taxon>
        <taxon>Galdieria</taxon>
    </lineage>
</organism>
<dbReference type="EC" id="2.7.4.3" evidence="5"/>
<reference evidence="6" key="1">
    <citation type="journal article" date="2013" name="Science">
        <title>Gene transfer from bacteria and archaea facilitated evolution of an extremophilic eukaryote.</title>
        <authorList>
            <person name="Schonknecht G."/>
            <person name="Chen W.H."/>
            <person name="Ternes C.M."/>
            <person name="Barbier G.G."/>
            <person name="Shrestha R.P."/>
            <person name="Stanke M."/>
            <person name="Brautigam A."/>
            <person name="Baker B.J."/>
            <person name="Banfield J.F."/>
            <person name="Garavito R.M."/>
            <person name="Carr K."/>
            <person name="Wilkerson C."/>
            <person name="Rensing S.A."/>
            <person name="Gagneul D."/>
            <person name="Dickenson N.E."/>
            <person name="Oesterhelt C."/>
            <person name="Lercher M.J."/>
            <person name="Weber A.P."/>
        </authorList>
    </citation>
    <scope>NUCLEOTIDE SEQUENCE [LARGE SCALE GENOMIC DNA]</scope>
    <source>
        <strain evidence="6">074W</strain>
    </source>
</reference>
<dbReference type="EMBL" id="KB454533">
    <property type="protein sequence ID" value="EME27338.1"/>
    <property type="molecule type" value="Genomic_DNA"/>
</dbReference>
<evidence type="ECO:0000256" key="2">
    <source>
        <dbReference type="ARBA" id="ARBA00022741"/>
    </source>
</evidence>
<dbReference type="Gramene" id="EME27338">
    <property type="protein sequence ID" value="EME27338"/>
    <property type="gene ID" value="Gasu_50690"/>
</dbReference>
<dbReference type="GO" id="GO:0004017">
    <property type="term" value="F:AMP kinase activity"/>
    <property type="evidence" value="ECO:0007669"/>
    <property type="project" value="UniProtKB-EC"/>
</dbReference>
<comment type="similarity">
    <text evidence="4">Belongs to the adenylate kinase family.</text>
</comment>
<dbReference type="PRINTS" id="PR00094">
    <property type="entry name" value="ADENYLTKNASE"/>
</dbReference>
<dbReference type="Proteomes" id="UP000030680">
    <property type="component" value="Unassembled WGS sequence"/>
</dbReference>
<dbReference type="HAMAP" id="MF_00235">
    <property type="entry name" value="Adenylate_kinase_Adk"/>
    <property type="match status" value="1"/>
</dbReference>
<keyword evidence="2" id="KW-0547">Nucleotide-binding</keyword>
<dbReference type="Gene3D" id="3.40.50.300">
    <property type="entry name" value="P-loop containing nucleotide triphosphate hydrolases"/>
    <property type="match status" value="1"/>
</dbReference>
<evidence type="ECO:0000256" key="1">
    <source>
        <dbReference type="ARBA" id="ARBA00022679"/>
    </source>
</evidence>
<keyword evidence="1 4" id="KW-0808">Transferase</keyword>
<dbReference type="PROSITE" id="PS00113">
    <property type="entry name" value="ADENYLATE_KINASE"/>
    <property type="match status" value="1"/>
</dbReference>
<dbReference type="eggNOG" id="KOG3078">
    <property type="taxonomic scope" value="Eukaryota"/>
</dbReference>
<evidence type="ECO:0000256" key="3">
    <source>
        <dbReference type="ARBA" id="ARBA00022777"/>
    </source>
</evidence>
<sequence length="259" mass="30290">MENVQVWTMRHWQSELNMTWLCFISLIPTPFRYFGSKRSLKRPFRYLDNSCCSCCESIDKEQQVKRIVLIGKPCSGKGTQAPLLSSRYGFVHLSTGQILREEMNKNTSLGALAAQYMKQGDMLPDSIMLPLISSRIAQQDCQNKGYILDGFPRTISQALKMSSHHIGVDIVFLLQRSDEDAIEWMRERLYDPLTGILYHPTYYPPPPDSIPFLQRRIDDNEIVMRKRLFQFHQSCLPIIQLFQVSFCHFMQWWGSYMEE</sequence>
<dbReference type="Pfam" id="PF00406">
    <property type="entry name" value="ADK"/>
    <property type="match status" value="1"/>
</dbReference>
<gene>
    <name evidence="5" type="ORF">Gasu_50690</name>
</gene>
<dbReference type="OrthoDB" id="439792at2759"/>